<dbReference type="PROSITE" id="PS00455">
    <property type="entry name" value="AMP_BINDING"/>
    <property type="match status" value="3"/>
</dbReference>
<dbReference type="OrthoDB" id="4501954at2"/>
<dbReference type="FunFam" id="3.40.50.980:FF:000001">
    <property type="entry name" value="Non-ribosomal peptide synthetase"/>
    <property type="match status" value="3"/>
</dbReference>
<gene>
    <name evidence="7" type="ORF">RW1_018_01590</name>
</gene>
<evidence type="ECO:0000259" key="6">
    <source>
        <dbReference type="PROSITE" id="PS50075"/>
    </source>
</evidence>
<dbReference type="CDD" id="cd19540">
    <property type="entry name" value="LCL_NRPS-like"/>
    <property type="match status" value="3"/>
</dbReference>
<keyword evidence="8" id="KW-1185">Reference proteome</keyword>
<dbReference type="Gene3D" id="3.40.50.980">
    <property type="match status" value="4"/>
</dbReference>
<dbReference type="RefSeq" id="WP_162181192.1">
    <property type="nucleotide sequence ID" value="NZ_BAWF01000018.1"/>
</dbReference>
<comment type="similarity">
    <text evidence="2">Belongs to the ATP-dependent AMP-binding enzyme family.</text>
</comment>
<dbReference type="InterPro" id="IPR009081">
    <property type="entry name" value="PP-bd_ACP"/>
</dbReference>
<dbReference type="InterPro" id="IPR025110">
    <property type="entry name" value="AMP-bd_C"/>
</dbReference>
<dbReference type="InterPro" id="IPR023213">
    <property type="entry name" value="CAT-like_dom_sf"/>
</dbReference>
<dbReference type="InterPro" id="IPR045851">
    <property type="entry name" value="AMP-bd_C_sf"/>
</dbReference>
<dbReference type="GO" id="GO:0031177">
    <property type="term" value="F:phosphopantetheine binding"/>
    <property type="evidence" value="ECO:0007669"/>
    <property type="project" value="InterPro"/>
</dbReference>
<dbReference type="CDD" id="cd17643">
    <property type="entry name" value="A_NRPS_Cytc1-like"/>
    <property type="match status" value="1"/>
</dbReference>
<keyword evidence="4" id="KW-0597">Phosphoprotein</keyword>
<reference evidence="7 8" key="1">
    <citation type="submission" date="2014-02" db="EMBL/GenBank/DDBJ databases">
        <title>Whole genome shotgun sequence of Rhodococcus wratislaviensis NBRC 100605.</title>
        <authorList>
            <person name="Hosoyama A."/>
            <person name="Tsuchikane K."/>
            <person name="Yoshida I."/>
            <person name="Ohji S."/>
            <person name="Ichikawa N."/>
            <person name="Yamazoe A."/>
            <person name="Fujita N."/>
        </authorList>
    </citation>
    <scope>NUCLEOTIDE SEQUENCE [LARGE SCALE GENOMIC DNA]</scope>
    <source>
        <strain evidence="7 8">NBRC 100605</strain>
    </source>
</reference>
<dbReference type="SUPFAM" id="SSF47336">
    <property type="entry name" value="ACP-like"/>
    <property type="match status" value="3"/>
</dbReference>
<feature type="non-terminal residue" evidence="7">
    <location>
        <position position="3980"/>
    </location>
</feature>
<evidence type="ECO:0000256" key="5">
    <source>
        <dbReference type="ARBA" id="ARBA00022737"/>
    </source>
</evidence>
<comment type="cofactor">
    <cofactor evidence="1">
        <name>pantetheine 4'-phosphate</name>
        <dbReference type="ChEBI" id="CHEBI:47942"/>
    </cofactor>
</comment>
<dbReference type="SUPFAM" id="SSF56801">
    <property type="entry name" value="Acetyl-CoA synthetase-like"/>
    <property type="match status" value="3"/>
</dbReference>
<dbReference type="InterPro" id="IPR042099">
    <property type="entry name" value="ANL_N_sf"/>
</dbReference>
<dbReference type="GO" id="GO:0008610">
    <property type="term" value="P:lipid biosynthetic process"/>
    <property type="evidence" value="ECO:0007669"/>
    <property type="project" value="UniProtKB-ARBA"/>
</dbReference>
<dbReference type="Pfam" id="PF08242">
    <property type="entry name" value="Methyltransf_12"/>
    <property type="match status" value="1"/>
</dbReference>
<accession>X0PQW5</accession>
<dbReference type="PANTHER" id="PTHR45527:SF1">
    <property type="entry name" value="FATTY ACID SYNTHASE"/>
    <property type="match status" value="1"/>
</dbReference>
<keyword evidence="5" id="KW-0677">Repeat</keyword>
<dbReference type="InterPro" id="IPR029063">
    <property type="entry name" value="SAM-dependent_MTases_sf"/>
</dbReference>
<dbReference type="Pfam" id="PF13193">
    <property type="entry name" value="AMP-binding_C"/>
    <property type="match status" value="2"/>
</dbReference>
<evidence type="ECO:0000256" key="3">
    <source>
        <dbReference type="ARBA" id="ARBA00022450"/>
    </source>
</evidence>
<dbReference type="Gene3D" id="3.40.50.12780">
    <property type="entry name" value="N-terminal domain of ligase-like"/>
    <property type="match status" value="1"/>
</dbReference>
<dbReference type="PROSITE" id="PS00012">
    <property type="entry name" value="PHOSPHOPANTETHEINE"/>
    <property type="match status" value="3"/>
</dbReference>
<proteinExistence type="inferred from homology"/>
<dbReference type="FunFam" id="1.10.1200.10:FF:000005">
    <property type="entry name" value="Nonribosomal peptide synthetase 1"/>
    <property type="match status" value="3"/>
</dbReference>
<dbReference type="Gene3D" id="1.10.1200.10">
    <property type="entry name" value="ACP-like"/>
    <property type="match status" value="3"/>
</dbReference>
<comment type="caution">
    <text evidence="7">The sequence shown here is derived from an EMBL/GenBank/DDBJ whole genome shotgun (WGS) entry which is preliminary data.</text>
</comment>
<dbReference type="SUPFAM" id="SSF53335">
    <property type="entry name" value="S-adenosyl-L-methionine-dependent methyltransferases"/>
    <property type="match status" value="1"/>
</dbReference>
<dbReference type="Pfam" id="PF00501">
    <property type="entry name" value="AMP-binding"/>
    <property type="match status" value="3"/>
</dbReference>
<dbReference type="Proteomes" id="UP000019491">
    <property type="component" value="Unassembled WGS sequence"/>
</dbReference>
<dbReference type="PANTHER" id="PTHR45527">
    <property type="entry name" value="NONRIBOSOMAL PEPTIDE SYNTHETASE"/>
    <property type="match status" value="1"/>
</dbReference>
<dbReference type="Gene3D" id="2.30.38.10">
    <property type="entry name" value="Luciferase, Domain 3"/>
    <property type="match status" value="2"/>
</dbReference>
<feature type="domain" description="Carrier" evidence="6">
    <location>
        <begin position="3534"/>
        <end position="3609"/>
    </location>
</feature>
<dbReference type="FunFam" id="3.40.50.12780:FF:000012">
    <property type="entry name" value="Non-ribosomal peptide synthetase"/>
    <property type="match status" value="3"/>
</dbReference>
<feature type="domain" description="Carrier" evidence="6">
    <location>
        <begin position="1402"/>
        <end position="1477"/>
    </location>
</feature>
<dbReference type="Gene3D" id="3.30.559.30">
    <property type="entry name" value="Nonribosomal peptide synthetase, condensation domain"/>
    <property type="match status" value="4"/>
</dbReference>
<protein>
    <submittedName>
        <fullName evidence="7">Putative non-ribosomal peptide synthetase</fullName>
    </submittedName>
</protein>
<dbReference type="CDD" id="cd05930">
    <property type="entry name" value="A_NRPS"/>
    <property type="match status" value="1"/>
</dbReference>
<dbReference type="Gene3D" id="3.30.300.30">
    <property type="match status" value="4"/>
</dbReference>
<dbReference type="Gene3D" id="3.40.50.150">
    <property type="entry name" value="Vaccinia Virus protein VP39"/>
    <property type="match status" value="1"/>
</dbReference>
<dbReference type="SUPFAM" id="SSF52777">
    <property type="entry name" value="CoA-dependent acyltransferases"/>
    <property type="match status" value="8"/>
</dbReference>
<feature type="domain" description="Carrier" evidence="6">
    <location>
        <begin position="2458"/>
        <end position="2533"/>
    </location>
</feature>
<dbReference type="GO" id="GO:0005829">
    <property type="term" value="C:cytosol"/>
    <property type="evidence" value="ECO:0007669"/>
    <property type="project" value="TreeGrafter"/>
</dbReference>
<dbReference type="Gene3D" id="3.30.559.10">
    <property type="entry name" value="Chloramphenicol acetyltransferase-like domain"/>
    <property type="match status" value="4"/>
</dbReference>
<dbReference type="CDD" id="cd02440">
    <property type="entry name" value="AdoMet_MTases"/>
    <property type="match status" value="1"/>
</dbReference>
<evidence type="ECO:0000256" key="2">
    <source>
        <dbReference type="ARBA" id="ARBA00006432"/>
    </source>
</evidence>
<dbReference type="GO" id="GO:0043041">
    <property type="term" value="P:amino acid activation for nonribosomal peptide biosynthetic process"/>
    <property type="evidence" value="ECO:0007669"/>
    <property type="project" value="TreeGrafter"/>
</dbReference>
<dbReference type="InterPro" id="IPR020806">
    <property type="entry name" value="PKS_PP-bd"/>
</dbReference>
<evidence type="ECO:0000256" key="4">
    <source>
        <dbReference type="ARBA" id="ARBA00022553"/>
    </source>
</evidence>
<organism evidence="7 8">
    <name type="scientific">Rhodococcus wratislaviensis NBRC 100605</name>
    <dbReference type="NCBI Taxonomy" id="1219028"/>
    <lineage>
        <taxon>Bacteria</taxon>
        <taxon>Bacillati</taxon>
        <taxon>Actinomycetota</taxon>
        <taxon>Actinomycetes</taxon>
        <taxon>Mycobacteriales</taxon>
        <taxon>Nocardiaceae</taxon>
        <taxon>Rhodococcus</taxon>
    </lineage>
</organism>
<dbReference type="FunFam" id="2.30.38.10:FF:000001">
    <property type="entry name" value="Non-ribosomal peptide synthetase PvdI"/>
    <property type="match status" value="2"/>
</dbReference>
<name>X0PQW5_RHOWR</name>
<dbReference type="InterPro" id="IPR001242">
    <property type="entry name" value="Condensation_dom"/>
</dbReference>
<dbReference type="InterPro" id="IPR013217">
    <property type="entry name" value="Methyltransf_12"/>
</dbReference>
<dbReference type="PROSITE" id="PS50075">
    <property type="entry name" value="CARRIER"/>
    <property type="match status" value="3"/>
</dbReference>
<dbReference type="InterPro" id="IPR020845">
    <property type="entry name" value="AMP-binding_CS"/>
</dbReference>
<dbReference type="InterPro" id="IPR036736">
    <property type="entry name" value="ACP-like_sf"/>
</dbReference>
<evidence type="ECO:0000313" key="8">
    <source>
        <dbReference type="Proteomes" id="UP000019491"/>
    </source>
</evidence>
<dbReference type="EMBL" id="BAWF01000018">
    <property type="protein sequence ID" value="GAF45249.1"/>
    <property type="molecule type" value="Genomic_DNA"/>
</dbReference>
<dbReference type="SMART" id="SM00823">
    <property type="entry name" value="PKS_PP"/>
    <property type="match status" value="3"/>
</dbReference>
<dbReference type="FunFam" id="3.30.300.30:FF:000010">
    <property type="entry name" value="Enterobactin synthetase component F"/>
    <property type="match status" value="1"/>
</dbReference>
<dbReference type="GO" id="GO:0009403">
    <property type="term" value="P:toxin biosynthetic process"/>
    <property type="evidence" value="ECO:0007669"/>
    <property type="project" value="UniProtKB-ARBA"/>
</dbReference>
<dbReference type="GO" id="GO:0003824">
    <property type="term" value="F:catalytic activity"/>
    <property type="evidence" value="ECO:0007669"/>
    <property type="project" value="InterPro"/>
</dbReference>
<dbReference type="InterPro" id="IPR006162">
    <property type="entry name" value="Ppantetheine_attach_site"/>
</dbReference>
<dbReference type="NCBIfam" id="NF003417">
    <property type="entry name" value="PRK04813.1"/>
    <property type="match status" value="4"/>
</dbReference>
<evidence type="ECO:0000256" key="1">
    <source>
        <dbReference type="ARBA" id="ARBA00001957"/>
    </source>
</evidence>
<sequence length="3980" mass="428342">MDSLRVSSAQEALWLAQKLAPGLSNNISAYLDISGEIDPSVMDDALRRVAEEARSVLVNFVENEDGPRQVVRDCKSWTPFFIDVSAEADAESAAKASMAEIGAVPFDLERDALYRAGLIKVHDARFFLCAVCHHIVMDGFGVAILASRIGEIYTAMKTGTPIPDSGFGGPELIVDEDARYRRSDRFSRDKEFWRNYTAALPEPLRLSRHPSSPVPVTLHHSQTVPDDETTRWLTAAESIGIPMPGFLAAAVAGLFHRLSGMSEFMMRLAVANRVGAARRTPGLVSNAVPFRVEIPPRSLFAAVAHNVGTEIRSILRHSRYQGSDVRRDRGLSGSVENRFGPILNIIPFFESIDFAGNPASMRGVSFGPVDDLSVSIYYGGRGSAGMHIEIDANGALYSSEDVRLYADLLMAFVRAVVADPGGRIEQHDILRPTDRELVLRTWNDTTVPVPEATIPDLVERRAATTPDAVALTFGDRHWTYRDVNGRANRLARYLIARGVGPESIVAVAMERSSELIVALLAVLKAGGGYLPIDPNYPSARTAFILADAAPLLVLTDDENSESLPNNDIPCLVLDLADAAAEGMSAAIDPVDDERIAPLRPGNTAYVMYTSGSTGTPKGVCITHGNVTSLFAGTDRWCGFGGSDVWAWCHSQAFDFSVWEVWGALVHGGRVVIVPWDVVRSPAELWSLVRREHVTILNQTPSAFYEFADAEREDLSPDSDSVLRMVVFGGEALDPDRLRGWFPGDRPNTPILVNMYGITETTVHVSHLELTAGVGDGGRSPIGMPIGNVRVFVLGSGLVPVPVGAAGELYVSGFGVGRGYVGRPGLTAERFVACPFGEPGSRMYRSGDVVRWTSDGVLDFVGRVDEQVKVRGFRVEPGEIETALMSHPAVAQAAVIAREPPTGAGRADGDTRTDTQLVGYVVLDRGTSLVRDRAREAELVSQWQRVYDDLYSGDASPAGEQTNPTEFGEDFGGWNSSYTGKPIPLDQMREWRAATVARIRELYPTRVLEIGVGTGLLLSQLAPHCEEYWGTDFSAPTIDALRSQLADRQAPWVDRVHLRVQAADDLEGVPHGVFDTVVLNSVVQYFPNAGYLLDVIGAALQLLRPGGVLFLGDVRNLALLREFATGVQVAHADADSTAAVIRDRVRRGIAAEQELLLSPEFFTVLPRLFPGIGAVDIQLKGIRVVNELSCYRYEVVLRKSPLATRSLADVPSTSWQRFGDPTALRKYLTGRRPDCVRVTGVPHAGLAPDIDAARALDDAADRDHVPTRRDADSRTDAMLPQDCHDIGEDLGFAVSVTWSPTPGLMDVIFTDITTRVHRNAQASVAVSDVFLPDGPLGDITEYVNDPGASRLSSEVRHFVAGRLPEFMVPAAVVVLDRLPLTVNGKLDRKALPAPEFIGGVFRAPRSPVEETLASLYGDVLGLPRVGIDDSFFDLGGHSLSATRLVGLIRTVLGVEVPIRVVFESPSVAELAPRLGEAAVARVPLLPRVRPDRVPLSFAQARLWFLYRFEGPSATYNIPVAVRLTGALDIESVVAAVGDVVARHESLRTVFGEDEGVPFQRILPAEKAPIPVHTETIDQAGSREAVAEAAGYRFDLSGEIPIRATLLECGSREHILVLVLHHIAGDGGSLASLARDIAVAYAARTEGEMPGWVPLPVQYADYTLWQRELLGSADDPGSVLAAQVEYWRAELAGLPDCIELPTDRRRPAEPSYRGGTVEFSIAPGRVSAITELGSRCGATPSMVLQSVLAVLLHRLGAGEDVALGGPIAGRTDEALTELVGFFVNTWVLRVDLSGNPGFDQVLDRVRGKALGAYENQDAPFERLVELLNPTRSTAYHPLFQVSFAMQNNAFPDVEFPGLGWTTLSAPTGTSRFDLSFTLTPDGRQGLAGVVEYASDLFDRGTVETIATRYVALLERIVADPHGRIEGFEILEPDERERVLRSWNDTSAPIPDSTIPGLFDTQVAATPNAVAVTFGDENWSYRELASRANRLAHRLIGAGVGPEVLVAVALERSPELIVALLAVLEAGGGYLPIDPRYPSARTAFILTDASPILVLTDTTTARTLPDNGIPTLLLDAHSDEVGRREGIAPGDNDRSSPLRPDNTAYVMYTSGSTGTPKGVTIDHHNVVNCMVQVASSLGAPGLARVLASTSVSFDVSVLETFAALCAGGSIDVVRDVLVLGERRGWTGSVISTVPSAFAEVLDQIESTVSAETVVFIGEQLSGRLLSAVGAAIPGVRVVNGYGPTETTVYVTSQRVEPSDEWVGGSVPIGVPVRNSQVFVVGAGLRPVPVGVVGELYIAGVQLARGYLGRPGLTAERFVACPFGAVGARMYRSGDLARWTADGVLEFVGRADEQVKVRGFRVEPGEIEAALLKHPAVAQAVVIARGTPATAGVGRQLVGYVVLEPTGTVTGVEVREFVTGRLPEYMVPAVIMLVDQLPLTANGKLDRKALPAPEFTGGVFRAARSPVEETLVSLFGEILDVPRVGIDDNFFDLGGHSLSATRLAGRIRTVLGVEVPIRVVFESPTIAALAPRLGDGAVRTPLAPRVRPDRVPLSFAQARLWFLHRFEGPSATYNIPVAVRLTGDLDTEALVAAIGDVIARHESLRTMFGEAEGIPFQEILPTDQVPAAVQIIEVGADGIPAAVTTAAAYRFDLEHEIPIRATLLESGSREHILVLVLHHIAGDGASLTPLARDIAVAYAAHTESRVPGWAPLPVQYADYTLWQREELGSELDPGSVLATQLDYWRAELAGLPDCIELPADRRRPAAPSYRGGVVEFSIDPEDATAITELAHSSGATPSMVLQSMLTVLLRRLGAGTDIAIGGPIAGRTDDASAELVGFFVNTWVLRVDVSGNPRFDKVLEQVRGKALGAYENQDAPFERLVELLNPTRSTACHPLFQVSFAMQNNAFPDVEFPGLEWAALPAPTGTSRFDLSFTLTPDKRQGLTGVIEYSSDLFDRETVEGIAARYVRLSELIVADPQERIEGYEILVPDEREVLLRTWNDTAAPFSETTVVDLFERRAAATPDAAAVTFSDRSWTYREINTQANRLAHYLIGAGVGPETLVAVALRPSEELAVALLAVLKAGGTYLPLDPNYPSARAGTILADAAPQLILSDTVAVATLPDHDRDQVLLDADLDLDGDATVVGGRADLDPVDTDRISPLRPGHAAYVTYTSGSTGAPKGVTVSHRSVVSSVAGTGDRVGVDATDVWVWCHSVAFDFSVWELWGALVHGGRVVVAPWDVARSPIELWELVVRERVTVLGQTPSAFYEFAEVERVDSAVGAGSVLRTVVFGGEVLDPARLRGWYPGEDSLHPHVRLVNGYGPTETTVFAALYSLPESQGARARVSVPIGDPVGGVRVFALGAGFMPVPVGVVGELYIAGVQLARGYLGRPGLTAERFVACPFGEPGARMYRSGDLVRWTAEGVLEFVGRADEQVKIRGFRVEPAEIESVLLQHPAVSQAAVIARETLIGIELVGYAVLDSGTGTGTDSAGLREFVAGLLPGFMVPAVVTVVEGLPLTVNGKLDRKALPAPEFTGEVFRAARSPVEETLVSLFSEVLDVARVGIDDSFFDLGGHSLSATRLVGRIRTVLGVEVPIRVVFESPTVAALAPRLGDGPVRVPLFPRVRPDRVPLSFAQARLWFLHRFEGPSATYNIPVAVRLTGDLDTAALAAAVADVVARHESLRTVFDDPDGAPIQRVLPAEEVPTPVHVEMVDPPSVIAAVTAAAGYRFDIAHEIPIRTTLLETGPREHILVMVLHHIVGDGGSLAPLARDVAVAYAARTDGHAPGWVPLPVQYADYALWQREILGSEDDPDSLLTAQFDYWRAELAGLPDCIELPSDRRRPAQPSYRGGTVEFAIDPDRVVAVTELARSSGGTPSMVLQSVLAVLLHRLGAGTDIAIGSPIAGRTDDALTELVGFFVNTWVLRVDVSGNPGFDQVLDRVRAKALGAYENQDAPFERLVELLNPTRSTAYHPLFQVSFAMQNNAFP</sequence>
<dbReference type="UniPathway" id="UPA00011"/>
<dbReference type="Pfam" id="PF00550">
    <property type="entry name" value="PP-binding"/>
    <property type="match status" value="3"/>
</dbReference>
<dbReference type="NCBIfam" id="TIGR01733">
    <property type="entry name" value="AA-adenyl-dom"/>
    <property type="match status" value="3"/>
</dbReference>
<evidence type="ECO:0000313" key="7">
    <source>
        <dbReference type="EMBL" id="GAF45249.1"/>
    </source>
</evidence>
<dbReference type="InterPro" id="IPR010071">
    <property type="entry name" value="AA_adenyl_dom"/>
</dbReference>
<dbReference type="Pfam" id="PF00668">
    <property type="entry name" value="Condensation"/>
    <property type="match status" value="4"/>
</dbReference>
<dbReference type="InterPro" id="IPR000873">
    <property type="entry name" value="AMP-dep_synth/lig_dom"/>
</dbReference>
<keyword evidence="3" id="KW-0596">Phosphopantetheine</keyword>